<sequence length="59" mass="6559">MKMGFGQGIGMLGQALSGNKINPKQFQKPEQKQDFLGQMAAQGQPQQQPKRGFSLFGRY</sequence>
<dbReference type="Proteomes" id="UP000245076">
    <property type="component" value="Unassembled WGS sequence"/>
</dbReference>
<evidence type="ECO:0000256" key="1">
    <source>
        <dbReference type="SAM" id="MobiDB-lite"/>
    </source>
</evidence>
<organism evidence="2 3">
    <name type="scientific">Leptospira johnsonii</name>
    <dbReference type="NCBI Taxonomy" id="1917820"/>
    <lineage>
        <taxon>Bacteria</taxon>
        <taxon>Pseudomonadati</taxon>
        <taxon>Spirochaetota</taxon>
        <taxon>Spirochaetia</taxon>
        <taxon>Leptospirales</taxon>
        <taxon>Leptospiraceae</taxon>
        <taxon>Leptospira</taxon>
    </lineage>
</organism>
<evidence type="ECO:0000313" key="2">
    <source>
        <dbReference type="EMBL" id="GBF40685.1"/>
    </source>
</evidence>
<comment type="caution">
    <text evidence="2">The sequence shown here is derived from an EMBL/GenBank/DDBJ whole genome shotgun (WGS) entry which is preliminary data.</text>
</comment>
<accession>A0A2P2D7S3</accession>
<proteinExistence type="predicted"/>
<keyword evidence="3" id="KW-1185">Reference proteome</keyword>
<dbReference type="EMBL" id="BFAY01000013">
    <property type="protein sequence ID" value="GBF40685.1"/>
    <property type="molecule type" value="Genomic_DNA"/>
</dbReference>
<name>A0A2P2D7S3_9LEPT</name>
<protein>
    <submittedName>
        <fullName evidence="2">Uncharacterized protein</fullName>
    </submittedName>
</protein>
<dbReference type="RefSeq" id="WP_108930284.1">
    <property type="nucleotide sequence ID" value="NZ_BFAY01000013.1"/>
</dbReference>
<dbReference type="AlphaFoldDB" id="A0A2P2D7S3"/>
<reference evidence="2 3" key="1">
    <citation type="submission" date="2018-02" db="EMBL/GenBank/DDBJ databases">
        <title>Novel Leptospira species isolated from soil and water in Japan.</title>
        <authorList>
            <person name="Nakao R."/>
            <person name="Masuzawa T."/>
        </authorList>
    </citation>
    <scope>NUCLEOTIDE SEQUENCE [LARGE SCALE GENOMIC DNA]</scope>
    <source>
        <strain evidence="2 3">E8</strain>
    </source>
</reference>
<feature type="region of interest" description="Disordered" evidence="1">
    <location>
        <begin position="14"/>
        <end position="59"/>
    </location>
</feature>
<feature type="compositionally biased region" description="Polar residues" evidence="1">
    <location>
        <begin position="16"/>
        <end position="25"/>
    </location>
</feature>
<gene>
    <name evidence="2" type="ORF">LPTSP1_37030</name>
</gene>
<evidence type="ECO:0000313" key="3">
    <source>
        <dbReference type="Proteomes" id="UP000245076"/>
    </source>
</evidence>
<feature type="compositionally biased region" description="Low complexity" evidence="1">
    <location>
        <begin position="37"/>
        <end position="49"/>
    </location>
</feature>